<evidence type="ECO:0000313" key="4">
    <source>
        <dbReference type="EMBL" id="GAA4990317.1"/>
    </source>
</evidence>
<proteinExistence type="predicted"/>
<feature type="compositionally biased region" description="Polar residues" evidence="1">
    <location>
        <begin position="8"/>
        <end position="17"/>
    </location>
</feature>
<evidence type="ECO:0000313" key="5">
    <source>
        <dbReference type="Proteomes" id="UP001500466"/>
    </source>
</evidence>
<feature type="transmembrane region" description="Helical" evidence="2">
    <location>
        <begin position="118"/>
        <end position="137"/>
    </location>
</feature>
<evidence type="ECO:0000256" key="2">
    <source>
        <dbReference type="SAM" id="Phobius"/>
    </source>
</evidence>
<dbReference type="EMBL" id="BAABHS010000039">
    <property type="protein sequence ID" value="GAA4990317.1"/>
    <property type="molecule type" value="Genomic_DNA"/>
</dbReference>
<protein>
    <recommendedName>
        <fullName evidence="3">DUF4396 domain-containing protein</fullName>
    </recommendedName>
</protein>
<evidence type="ECO:0000256" key="1">
    <source>
        <dbReference type="SAM" id="MobiDB-lite"/>
    </source>
</evidence>
<name>A0ABP9I8N6_9ACTN</name>
<accession>A0ABP9I8N6</accession>
<sequence length="224" mass="23692">MGRLSDQGWETMSGNTTQRHDEHRNHGGHEGHDRHEGHEAHTAHEGHEGHQGREGHEGHSTHEAHGGHDAHAGHHAHAHGPVSWRMAALATLHCLTGCAIGEILGLAIGTAFGWGNGATIVIAVVLAFVFGYGLTMFGLRKAGLSFTTLVKTALAADTVSIVVMEIIDNGFMMFYPGAMDAGLGDLLFWGALVAALALAFVVTTPVNKWLIAQGKGHAAVHGMH</sequence>
<comment type="caution">
    <text evidence="4">The sequence shown here is derived from an EMBL/GenBank/DDBJ whole genome shotgun (WGS) entry which is preliminary data.</text>
</comment>
<dbReference type="Proteomes" id="UP001500466">
    <property type="component" value="Unassembled WGS sequence"/>
</dbReference>
<organism evidence="4 5">
    <name type="scientific">Yinghuangia aomiensis</name>
    <dbReference type="NCBI Taxonomy" id="676205"/>
    <lineage>
        <taxon>Bacteria</taxon>
        <taxon>Bacillati</taxon>
        <taxon>Actinomycetota</taxon>
        <taxon>Actinomycetes</taxon>
        <taxon>Kitasatosporales</taxon>
        <taxon>Streptomycetaceae</taxon>
        <taxon>Yinghuangia</taxon>
    </lineage>
</organism>
<dbReference type="Pfam" id="PF14342">
    <property type="entry name" value="DUF4396"/>
    <property type="match status" value="1"/>
</dbReference>
<feature type="transmembrane region" description="Helical" evidence="2">
    <location>
        <begin position="87"/>
        <end position="112"/>
    </location>
</feature>
<feature type="compositionally biased region" description="Basic and acidic residues" evidence="1">
    <location>
        <begin position="18"/>
        <end position="72"/>
    </location>
</feature>
<feature type="transmembrane region" description="Helical" evidence="2">
    <location>
        <begin position="149"/>
        <end position="167"/>
    </location>
</feature>
<keyword evidence="2" id="KW-0472">Membrane</keyword>
<feature type="region of interest" description="Disordered" evidence="1">
    <location>
        <begin position="1"/>
        <end position="77"/>
    </location>
</feature>
<feature type="domain" description="DUF4396" evidence="3">
    <location>
        <begin position="83"/>
        <end position="216"/>
    </location>
</feature>
<reference evidence="5" key="1">
    <citation type="journal article" date="2019" name="Int. J. Syst. Evol. Microbiol.">
        <title>The Global Catalogue of Microorganisms (GCM) 10K type strain sequencing project: providing services to taxonomists for standard genome sequencing and annotation.</title>
        <authorList>
            <consortium name="The Broad Institute Genomics Platform"/>
            <consortium name="The Broad Institute Genome Sequencing Center for Infectious Disease"/>
            <person name="Wu L."/>
            <person name="Ma J."/>
        </authorList>
    </citation>
    <scope>NUCLEOTIDE SEQUENCE [LARGE SCALE GENOMIC DNA]</scope>
    <source>
        <strain evidence="5">JCM 17986</strain>
    </source>
</reference>
<gene>
    <name evidence="4" type="ORF">GCM10023205_72040</name>
</gene>
<feature type="transmembrane region" description="Helical" evidence="2">
    <location>
        <begin position="187"/>
        <end position="206"/>
    </location>
</feature>
<dbReference type="InterPro" id="IPR025509">
    <property type="entry name" value="DUF4396"/>
</dbReference>
<evidence type="ECO:0000259" key="3">
    <source>
        <dbReference type="Pfam" id="PF14342"/>
    </source>
</evidence>
<keyword evidence="2" id="KW-0812">Transmembrane</keyword>
<keyword evidence="2" id="KW-1133">Transmembrane helix</keyword>
<keyword evidence="5" id="KW-1185">Reference proteome</keyword>